<dbReference type="AlphaFoldDB" id="V5IBL1"/>
<dbReference type="EMBL" id="GANP01015247">
    <property type="protein sequence ID" value="JAB69221.1"/>
    <property type="molecule type" value="mRNA"/>
</dbReference>
<dbReference type="Pfam" id="PF00083">
    <property type="entry name" value="Sugar_tr"/>
    <property type="match status" value="1"/>
</dbReference>
<feature type="transmembrane region" description="Helical" evidence="5">
    <location>
        <begin position="218"/>
        <end position="238"/>
    </location>
</feature>
<dbReference type="InterPro" id="IPR036259">
    <property type="entry name" value="MFS_trans_sf"/>
</dbReference>
<proteinExistence type="evidence at transcript level"/>
<dbReference type="SUPFAM" id="SSF103473">
    <property type="entry name" value="MFS general substrate transporter"/>
    <property type="match status" value="1"/>
</dbReference>
<evidence type="ECO:0000256" key="5">
    <source>
        <dbReference type="SAM" id="Phobius"/>
    </source>
</evidence>
<dbReference type="PROSITE" id="PS50850">
    <property type="entry name" value="MFS"/>
    <property type="match status" value="1"/>
</dbReference>
<evidence type="ECO:0000259" key="6">
    <source>
        <dbReference type="PROSITE" id="PS50850"/>
    </source>
</evidence>
<keyword evidence="3 5" id="KW-1133">Transmembrane helix</keyword>
<feature type="transmembrane region" description="Helical" evidence="5">
    <location>
        <begin position="160"/>
        <end position="182"/>
    </location>
</feature>
<feature type="domain" description="Major facilitator superfamily (MFS) profile" evidence="6">
    <location>
        <begin position="80"/>
        <end position="505"/>
    </location>
</feature>
<feature type="transmembrane region" description="Helical" evidence="5">
    <location>
        <begin position="450"/>
        <end position="469"/>
    </location>
</feature>
<dbReference type="GO" id="GO:0022857">
    <property type="term" value="F:transmembrane transporter activity"/>
    <property type="evidence" value="ECO:0007669"/>
    <property type="project" value="InterPro"/>
</dbReference>
<feature type="transmembrane region" description="Helical" evidence="5">
    <location>
        <begin position="332"/>
        <end position="349"/>
    </location>
</feature>
<evidence type="ECO:0000256" key="4">
    <source>
        <dbReference type="ARBA" id="ARBA00023136"/>
    </source>
</evidence>
<dbReference type="PANTHER" id="PTHR24064">
    <property type="entry name" value="SOLUTE CARRIER FAMILY 22 MEMBER"/>
    <property type="match status" value="1"/>
</dbReference>
<comment type="subcellular location">
    <subcellularLocation>
        <location evidence="1">Membrane</location>
        <topology evidence="1">Multi-pass membrane protein</topology>
    </subcellularLocation>
</comment>
<feature type="transmembrane region" description="Helical" evidence="5">
    <location>
        <begin position="244"/>
        <end position="263"/>
    </location>
</feature>
<protein>
    <submittedName>
        <fullName evidence="7">Putative organic cation transporter</fullName>
    </submittedName>
</protein>
<name>V5IBL1_IXORI</name>
<feature type="transmembrane region" description="Helical" evidence="5">
    <location>
        <begin position="131"/>
        <end position="148"/>
    </location>
</feature>
<evidence type="ECO:0000256" key="3">
    <source>
        <dbReference type="ARBA" id="ARBA00022989"/>
    </source>
</evidence>
<dbReference type="GO" id="GO:0016020">
    <property type="term" value="C:membrane"/>
    <property type="evidence" value="ECO:0007669"/>
    <property type="project" value="UniProtKB-SubCell"/>
</dbReference>
<dbReference type="InterPro" id="IPR020846">
    <property type="entry name" value="MFS_dom"/>
</dbReference>
<feature type="transmembrane region" description="Helical" evidence="5">
    <location>
        <begin position="481"/>
        <end position="500"/>
    </location>
</feature>
<feature type="transmembrane region" description="Helical" evidence="5">
    <location>
        <begin position="361"/>
        <end position="381"/>
    </location>
</feature>
<accession>V5IBL1</accession>
<keyword evidence="2 5" id="KW-0812">Transmembrane</keyword>
<organism evidence="7">
    <name type="scientific">Ixodes ricinus</name>
    <name type="common">Common tick</name>
    <name type="synonym">Acarus ricinus</name>
    <dbReference type="NCBI Taxonomy" id="34613"/>
    <lineage>
        <taxon>Eukaryota</taxon>
        <taxon>Metazoa</taxon>
        <taxon>Ecdysozoa</taxon>
        <taxon>Arthropoda</taxon>
        <taxon>Chelicerata</taxon>
        <taxon>Arachnida</taxon>
        <taxon>Acari</taxon>
        <taxon>Parasitiformes</taxon>
        <taxon>Ixodida</taxon>
        <taxon>Ixodoidea</taxon>
        <taxon>Ixodidae</taxon>
        <taxon>Ixodinae</taxon>
        <taxon>Ixodes</taxon>
    </lineage>
</organism>
<evidence type="ECO:0000313" key="7">
    <source>
        <dbReference type="EMBL" id="JAB69221.1"/>
    </source>
</evidence>
<evidence type="ECO:0000256" key="1">
    <source>
        <dbReference type="ARBA" id="ARBA00004141"/>
    </source>
</evidence>
<feature type="transmembrane region" description="Helical" evidence="5">
    <location>
        <begin position="393"/>
        <end position="416"/>
    </location>
</feature>
<feature type="transmembrane region" description="Helical" evidence="5">
    <location>
        <begin position="12"/>
        <end position="31"/>
    </location>
</feature>
<keyword evidence="4 5" id="KW-0472">Membrane</keyword>
<feature type="transmembrane region" description="Helical" evidence="5">
    <location>
        <begin position="422"/>
        <end position="443"/>
    </location>
</feature>
<dbReference type="InterPro" id="IPR005828">
    <property type="entry name" value="MFS_sugar_transport-like"/>
</dbReference>
<evidence type="ECO:0000256" key="2">
    <source>
        <dbReference type="ARBA" id="ARBA00022692"/>
    </source>
</evidence>
<dbReference type="Gene3D" id="1.20.1250.20">
    <property type="entry name" value="MFS general substrate transporter like domains"/>
    <property type="match status" value="1"/>
</dbReference>
<sequence>MVDIVDILGKFGTYHALTVFLVVLRAFPTAWTNMLTPMIAPDMGHWCARPPDAAWANLSADEWKSLAIPVAEDGSFAKCEMFLVSVDNGTLTVDRNVTTECTGWEYDTSVYESTIVNAWDLVCSRGWHRSLAQSIVMAGALVGVLGFGEMSDCFGRKPTFFTCVLVVFVFGSLSSLAPGIAWFNAGRFLLAAGIAGCQATTVSLLMEIMPPKFRMMMNVGFGIGYTIPLLLLPLLAYYLSSWSYLQLATGLSALMMVPFWFILQESPRWLMTKGRLESAEYSIVKILKINRRPVPDMDQVMNELVLHSKAETKQNTFMFIDFFRTPKMRRNTSALFIIWALGSFVYYNVVLSATKVPGNPYLNYAISSSIEIPAALLGLFVATRWSRRKSQSIFLVLGGLSVLPMPFLSIASMPWLSITSNVLLRFFILSAGFIKWIMVLEVFPTTARSFGFACCMTCSRCGAILAPFLRDLGEATDPVVVPPLVLGAFSLVGAGLTLLLPETLNKPLPDTFYEAESISKKKMTKRSEAKRRI</sequence>
<feature type="transmembrane region" description="Helical" evidence="5">
    <location>
        <begin position="188"/>
        <end position="206"/>
    </location>
</feature>
<reference evidence="7" key="1">
    <citation type="journal article" date="2015" name="Sci. Rep.">
        <title>Tissue- and time-dependent transcription in Ixodes ricinus salivary glands and midguts when blood feeding on the vertebrate host.</title>
        <authorList>
            <person name="Kotsyfakis M."/>
            <person name="Schwarz A."/>
            <person name="Erhart J."/>
            <person name="Ribeiro J.M."/>
        </authorList>
    </citation>
    <scope>NUCLEOTIDE SEQUENCE</scope>
    <source>
        <tissue evidence="7">Salivary gland and midgut</tissue>
    </source>
</reference>